<organism evidence="1">
    <name type="scientific">Rhizophora mucronata</name>
    <name type="common">Asiatic mangrove</name>
    <dbReference type="NCBI Taxonomy" id="61149"/>
    <lineage>
        <taxon>Eukaryota</taxon>
        <taxon>Viridiplantae</taxon>
        <taxon>Streptophyta</taxon>
        <taxon>Embryophyta</taxon>
        <taxon>Tracheophyta</taxon>
        <taxon>Spermatophyta</taxon>
        <taxon>Magnoliopsida</taxon>
        <taxon>eudicotyledons</taxon>
        <taxon>Gunneridae</taxon>
        <taxon>Pentapetalae</taxon>
        <taxon>rosids</taxon>
        <taxon>fabids</taxon>
        <taxon>Malpighiales</taxon>
        <taxon>Rhizophoraceae</taxon>
        <taxon>Rhizophora</taxon>
    </lineage>
</organism>
<evidence type="ECO:0008006" key="2">
    <source>
        <dbReference type="Google" id="ProtNLM"/>
    </source>
</evidence>
<dbReference type="EMBL" id="GGEC01071923">
    <property type="protein sequence ID" value="MBX52407.1"/>
    <property type="molecule type" value="Transcribed_RNA"/>
</dbReference>
<name>A0A2P2PCE5_RHIMU</name>
<reference evidence="1" key="1">
    <citation type="submission" date="2018-02" db="EMBL/GenBank/DDBJ databases">
        <title>Rhizophora mucronata_Transcriptome.</title>
        <authorList>
            <person name="Meera S.P."/>
            <person name="Sreeshan A."/>
            <person name="Augustine A."/>
        </authorList>
    </citation>
    <scope>NUCLEOTIDE SEQUENCE</scope>
    <source>
        <tissue evidence="1">Leaf</tissue>
    </source>
</reference>
<dbReference type="AlphaFoldDB" id="A0A2P2PCE5"/>
<evidence type="ECO:0000313" key="1">
    <source>
        <dbReference type="EMBL" id="MBX52407.1"/>
    </source>
</evidence>
<protein>
    <recommendedName>
        <fullName evidence="2">Reverse transcriptase domain-containing protein</fullName>
    </recommendedName>
</protein>
<sequence length="65" mass="7453">MVFIDLEKVYDRVSRQVSLWAMTRKISTLFSNLVRDMYGAAVTHLKTVGGEMENFQGSAISLFHR</sequence>
<accession>A0A2P2PCE5</accession>
<proteinExistence type="predicted"/>